<comment type="similarity">
    <text evidence="5">Belongs to the BI1 family.</text>
</comment>
<dbReference type="PANTHER" id="PTHR23291:SF112">
    <property type="entry name" value="GROWTH HORMONE-INDUCIBLE TRANSMEMBRANE PROTEIN"/>
    <property type="match status" value="1"/>
</dbReference>
<reference evidence="6" key="1">
    <citation type="submission" date="2022-01" db="UniProtKB">
        <authorList>
            <consortium name="EnsemblMetazoa"/>
        </authorList>
    </citation>
    <scope>IDENTIFICATION</scope>
</reference>
<name>A0A8I6S5M4_CIMLE</name>
<dbReference type="KEGG" id="clec:106670623"/>
<keyword evidence="3 5" id="KW-1133">Transmembrane helix</keyword>
<dbReference type="AlphaFoldDB" id="A0A8I6S5M4"/>
<feature type="transmembrane region" description="Helical" evidence="5">
    <location>
        <begin position="259"/>
        <end position="281"/>
    </location>
</feature>
<feature type="transmembrane region" description="Helical" evidence="5">
    <location>
        <begin position="116"/>
        <end position="136"/>
    </location>
</feature>
<organism evidence="6 7">
    <name type="scientific">Cimex lectularius</name>
    <name type="common">Bed bug</name>
    <name type="synonym">Acanthia lectularia</name>
    <dbReference type="NCBI Taxonomy" id="79782"/>
    <lineage>
        <taxon>Eukaryota</taxon>
        <taxon>Metazoa</taxon>
        <taxon>Ecdysozoa</taxon>
        <taxon>Arthropoda</taxon>
        <taxon>Hexapoda</taxon>
        <taxon>Insecta</taxon>
        <taxon>Pterygota</taxon>
        <taxon>Neoptera</taxon>
        <taxon>Paraneoptera</taxon>
        <taxon>Hemiptera</taxon>
        <taxon>Heteroptera</taxon>
        <taxon>Panheteroptera</taxon>
        <taxon>Cimicomorpha</taxon>
        <taxon>Cimicidae</taxon>
        <taxon>Cimex</taxon>
    </lineage>
</organism>
<dbReference type="GO" id="GO:0005743">
    <property type="term" value="C:mitochondrial inner membrane"/>
    <property type="evidence" value="ECO:0007669"/>
    <property type="project" value="TreeGrafter"/>
</dbReference>
<protein>
    <recommendedName>
        <fullName evidence="8">Growth hormone-inducible transmembrane protein</fullName>
    </recommendedName>
</protein>
<dbReference type="Pfam" id="PF01027">
    <property type="entry name" value="Bax1-I"/>
    <property type="match status" value="1"/>
</dbReference>
<dbReference type="OMA" id="ARYDPIN"/>
<comment type="caution">
    <text evidence="5">Lacks conserved residue(s) required for the propagation of feature annotation.</text>
</comment>
<dbReference type="Proteomes" id="UP000494040">
    <property type="component" value="Unassembled WGS sequence"/>
</dbReference>
<evidence type="ECO:0000256" key="3">
    <source>
        <dbReference type="ARBA" id="ARBA00022989"/>
    </source>
</evidence>
<dbReference type="PANTHER" id="PTHR23291">
    <property type="entry name" value="BAX INHIBITOR-RELATED"/>
    <property type="match status" value="1"/>
</dbReference>
<proteinExistence type="inferred from homology"/>
<feature type="transmembrane region" description="Helical" evidence="5">
    <location>
        <begin position="236"/>
        <end position="253"/>
    </location>
</feature>
<evidence type="ECO:0000256" key="4">
    <source>
        <dbReference type="ARBA" id="ARBA00023136"/>
    </source>
</evidence>
<comment type="subcellular location">
    <subcellularLocation>
        <location evidence="1">Membrane</location>
        <topology evidence="1">Multi-pass membrane protein</topology>
    </subcellularLocation>
</comment>
<evidence type="ECO:0008006" key="8">
    <source>
        <dbReference type="Google" id="ProtNLM"/>
    </source>
</evidence>
<evidence type="ECO:0000313" key="6">
    <source>
        <dbReference type="EnsemblMetazoa" id="XP_014256610.1"/>
    </source>
</evidence>
<keyword evidence="4 5" id="KW-0472">Membrane</keyword>
<gene>
    <name evidence="6" type="primary">106670623</name>
</gene>
<dbReference type="OrthoDB" id="6285520at2759"/>
<dbReference type="EnsemblMetazoa" id="XM_014401124.2">
    <property type="protein sequence ID" value="XP_014256610.1"/>
    <property type="gene ID" value="LOC106670623"/>
</dbReference>
<evidence type="ECO:0000256" key="5">
    <source>
        <dbReference type="RuleBase" id="RU004379"/>
    </source>
</evidence>
<dbReference type="EnsemblMetazoa" id="XM_024226029.1">
    <property type="protein sequence ID" value="XP_024081797.1"/>
    <property type="gene ID" value="LOC106670623"/>
</dbReference>
<feature type="transmembrane region" description="Helical" evidence="5">
    <location>
        <begin position="181"/>
        <end position="200"/>
    </location>
</feature>
<sequence>MLAARLFKCVSPSAKLAEFVPRQNPFRTQKFQLRNYSQDVRSRRRRTIDWKATKAEAETGTTDTPFAIGKAALIGGGVCGIGALCYYGVGLGNKPGFIDHSMVWPEYVKERVQSTYMYFGGSLLFTSTAAAMAFRSPVIMNLVTRNGVIALVVSLAAMIGSGEICRRIPYSPGIGIKQAAWVLHTSVVGAMIAPICLLGGPILLRAAWLTAGVVGGLSAVAACAPSDKFLYMGGPLAMGLGVVIASSIGSYFLPPTGLLGASLYSISLYGGLLVMSGLMLYDTQRIVHTAETFRESPGRLYDPINMSIGIYLDTINIFIRIAAMLAGGGGGSNKKR</sequence>
<evidence type="ECO:0000256" key="1">
    <source>
        <dbReference type="ARBA" id="ARBA00004141"/>
    </source>
</evidence>
<evidence type="ECO:0000313" key="7">
    <source>
        <dbReference type="Proteomes" id="UP000494040"/>
    </source>
</evidence>
<accession>A0A8I6S5M4</accession>
<evidence type="ECO:0000256" key="2">
    <source>
        <dbReference type="ARBA" id="ARBA00022692"/>
    </source>
</evidence>
<dbReference type="InterPro" id="IPR006214">
    <property type="entry name" value="Bax_inhibitor_1-related"/>
</dbReference>
<dbReference type="EnsemblMetazoa" id="XM_024226030.1">
    <property type="protein sequence ID" value="XP_024081798.1"/>
    <property type="gene ID" value="LOC106670623"/>
</dbReference>
<keyword evidence="7" id="KW-1185">Reference proteome</keyword>
<keyword evidence="2 5" id="KW-0812">Transmembrane</keyword>